<dbReference type="Pfam" id="PF24626">
    <property type="entry name" value="SH3_Tf2-1"/>
    <property type="match status" value="1"/>
</dbReference>
<dbReference type="AlphaFoldDB" id="A0A6L2JJF9"/>
<feature type="compositionally biased region" description="Polar residues" evidence="1">
    <location>
        <begin position="293"/>
        <end position="304"/>
    </location>
</feature>
<protein>
    <submittedName>
        <fullName evidence="3">Putative reverse transcriptase domain, ribonuclease H-like domain, aspartic peptidase domain protein</fullName>
    </submittedName>
</protein>
<comment type="caution">
    <text evidence="3">The sequence shown here is derived from an EMBL/GenBank/DDBJ whole genome shotgun (WGS) entry which is preliminary data.</text>
</comment>
<feature type="compositionally biased region" description="Low complexity" evidence="1">
    <location>
        <begin position="536"/>
        <end position="547"/>
    </location>
</feature>
<feature type="region of interest" description="Disordered" evidence="1">
    <location>
        <begin position="525"/>
        <end position="548"/>
    </location>
</feature>
<keyword evidence="3" id="KW-0548">Nucleotidyltransferase</keyword>
<accession>A0A6L2JJF9</accession>
<name>A0A6L2JJF9_TANCI</name>
<feature type="domain" description="Tf2-1-like SH3-like" evidence="2">
    <location>
        <begin position="94"/>
        <end position="143"/>
    </location>
</feature>
<feature type="region of interest" description="Disordered" evidence="1">
    <location>
        <begin position="292"/>
        <end position="321"/>
    </location>
</feature>
<dbReference type="InterPro" id="IPR056924">
    <property type="entry name" value="SH3_Tf2-1"/>
</dbReference>
<dbReference type="GO" id="GO:0003964">
    <property type="term" value="F:RNA-directed DNA polymerase activity"/>
    <property type="evidence" value="ECO:0007669"/>
    <property type="project" value="UniProtKB-KW"/>
</dbReference>
<sequence>MIEQRSDGTLFYLDRIWVPLKGDVKTLIMDEAHKSKYAVHPGADKMYYDLRDMTSSGYGTIWVIIDWLIKSAHFLPMREDYKMDRLARLYLNEIVARHGKLAPRFVGPVKIIEKVGRVAYRLDLPEELDGVHDTFHVSNLKKCLADPTLQVPLDEIQVDAKLDFVEEPVEILEREFKKLKRSRIAIVKFIHILYSVDDGDFVENCAGQRKPEGQWTAYERKDFQDSPDDEKDTRSSHEYLNDLEEEYQARSLLAKSKRFFKKGTQRFSSAKAANQTECHKCGKKGHFTRNRWSKTSVPSYQSPFQPKLLHSSKHKPEPRRLNAETYDWDEEEVSSNDDEVIEVKALMVLTDEERVSVGKESANNGECVKISIQKHVNTEILKENQNLRNELKELTSITEAWPKSSNKVNQCISEQIHTQKKKILGIDQLTEDTSSSRPKDSVFMKSLADNSKISITGKPKLSGAEDFTLSSHDTGKVPLNESQRNIIDHSVIISDSLVTDYNSADQSSVYSTLLPPLEKLTGITINEPSSAPVKGNKSSSASKTNSAPAGKLKNVKIEDDLPLAIIILVKVNPPQDPDLQGPQHLFLPAYTANTMIIILTIVYTIPHVKYVEAMIMTLMNCKTCGSNVHTTSDHNDIEWFRKIETLQAKNAESFKASKNESSSALRSKTPTKSLGLQYPKLSGFDYKGYSDSDYVECDMNRKSTSSTCLLLKKASLVDKVAMFSAETKDIADAGCCANILWI</sequence>
<evidence type="ECO:0000259" key="2">
    <source>
        <dbReference type="Pfam" id="PF24626"/>
    </source>
</evidence>
<keyword evidence="3" id="KW-0808">Transferase</keyword>
<gene>
    <name evidence="3" type="ORF">Tci_008857</name>
</gene>
<reference evidence="3" key="1">
    <citation type="journal article" date="2019" name="Sci. Rep.">
        <title>Draft genome of Tanacetum cinerariifolium, the natural source of mosquito coil.</title>
        <authorList>
            <person name="Yamashiro T."/>
            <person name="Shiraishi A."/>
            <person name="Satake H."/>
            <person name="Nakayama K."/>
        </authorList>
    </citation>
    <scope>NUCLEOTIDE SEQUENCE</scope>
</reference>
<organism evidence="3">
    <name type="scientific">Tanacetum cinerariifolium</name>
    <name type="common">Dalmatian daisy</name>
    <name type="synonym">Chrysanthemum cinerariifolium</name>
    <dbReference type="NCBI Taxonomy" id="118510"/>
    <lineage>
        <taxon>Eukaryota</taxon>
        <taxon>Viridiplantae</taxon>
        <taxon>Streptophyta</taxon>
        <taxon>Embryophyta</taxon>
        <taxon>Tracheophyta</taxon>
        <taxon>Spermatophyta</taxon>
        <taxon>Magnoliopsida</taxon>
        <taxon>eudicotyledons</taxon>
        <taxon>Gunneridae</taxon>
        <taxon>Pentapetalae</taxon>
        <taxon>asterids</taxon>
        <taxon>campanulids</taxon>
        <taxon>Asterales</taxon>
        <taxon>Asteraceae</taxon>
        <taxon>Asteroideae</taxon>
        <taxon>Anthemideae</taxon>
        <taxon>Anthemidinae</taxon>
        <taxon>Tanacetum</taxon>
    </lineage>
</organism>
<evidence type="ECO:0000256" key="1">
    <source>
        <dbReference type="SAM" id="MobiDB-lite"/>
    </source>
</evidence>
<dbReference type="PANTHER" id="PTHR46148:SF59">
    <property type="entry name" value="NUCLEOTIDYLTRANSFERASE, RIBONUCLEASE H"/>
    <property type="match status" value="1"/>
</dbReference>
<evidence type="ECO:0000313" key="3">
    <source>
        <dbReference type="EMBL" id="GEU36879.1"/>
    </source>
</evidence>
<proteinExistence type="predicted"/>
<dbReference type="PANTHER" id="PTHR46148">
    <property type="entry name" value="CHROMO DOMAIN-CONTAINING PROTEIN"/>
    <property type="match status" value="1"/>
</dbReference>
<dbReference type="EMBL" id="BKCJ010000862">
    <property type="protein sequence ID" value="GEU36879.1"/>
    <property type="molecule type" value="Genomic_DNA"/>
</dbReference>
<keyword evidence="3" id="KW-0695">RNA-directed DNA polymerase</keyword>